<protein>
    <submittedName>
        <fullName evidence="1">Uncharacterized protein</fullName>
    </submittedName>
</protein>
<reference evidence="1" key="1">
    <citation type="submission" date="2022-07" db="EMBL/GenBank/DDBJ databases">
        <title>Chromosome-level genome of Muraenolepis orangiensis.</title>
        <authorList>
            <person name="Kim J."/>
        </authorList>
    </citation>
    <scope>NUCLEOTIDE SEQUENCE</scope>
    <source>
        <strain evidence="1">KU_S4_2022</strain>
        <tissue evidence="1">Muscle</tissue>
    </source>
</reference>
<keyword evidence="2" id="KW-1185">Reference proteome</keyword>
<evidence type="ECO:0000313" key="2">
    <source>
        <dbReference type="Proteomes" id="UP001148018"/>
    </source>
</evidence>
<comment type="caution">
    <text evidence="1">The sequence shown here is derived from an EMBL/GenBank/DDBJ whole genome shotgun (WGS) entry which is preliminary data.</text>
</comment>
<evidence type="ECO:0000313" key="1">
    <source>
        <dbReference type="EMBL" id="KAJ3589551.1"/>
    </source>
</evidence>
<dbReference type="Proteomes" id="UP001148018">
    <property type="component" value="Unassembled WGS sequence"/>
</dbReference>
<proteinExistence type="predicted"/>
<sequence>MAASVGSAVHPPPGEERAVFTQLRAVRMTAGDGEDSLTQPPSDSVIRRLAFYGIGPSATGRALRAERYGPSATGRALRAERYGPSATGRALRAERYGPSATGPVDCSCLCLPVPPGVVLYCPNCVHSKQAFDATPPGMMAMAV</sequence>
<accession>A0A9Q0DJN2</accession>
<dbReference type="EMBL" id="JANIIK010000115">
    <property type="protein sequence ID" value="KAJ3589551.1"/>
    <property type="molecule type" value="Genomic_DNA"/>
</dbReference>
<name>A0A9Q0DJN2_9TELE</name>
<dbReference type="AlphaFoldDB" id="A0A9Q0DJN2"/>
<gene>
    <name evidence="1" type="ORF">NHX12_010396</name>
</gene>
<organism evidence="1 2">
    <name type="scientific">Muraenolepis orangiensis</name>
    <name type="common">Patagonian moray cod</name>
    <dbReference type="NCBI Taxonomy" id="630683"/>
    <lineage>
        <taxon>Eukaryota</taxon>
        <taxon>Metazoa</taxon>
        <taxon>Chordata</taxon>
        <taxon>Craniata</taxon>
        <taxon>Vertebrata</taxon>
        <taxon>Euteleostomi</taxon>
        <taxon>Actinopterygii</taxon>
        <taxon>Neopterygii</taxon>
        <taxon>Teleostei</taxon>
        <taxon>Neoteleostei</taxon>
        <taxon>Acanthomorphata</taxon>
        <taxon>Zeiogadaria</taxon>
        <taxon>Gadariae</taxon>
        <taxon>Gadiformes</taxon>
        <taxon>Muraenolepidoidei</taxon>
        <taxon>Muraenolepididae</taxon>
        <taxon>Muraenolepis</taxon>
    </lineage>
</organism>